<dbReference type="Gene3D" id="3.15.10.30">
    <property type="entry name" value="Haemolymph juvenile hormone binding protein"/>
    <property type="match status" value="1"/>
</dbReference>
<dbReference type="EMBL" id="VVIM01000006">
    <property type="protein sequence ID" value="KAB0798322.1"/>
    <property type="molecule type" value="Genomic_DNA"/>
</dbReference>
<keyword evidence="5" id="KW-1185">Reference proteome</keyword>
<dbReference type="OrthoDB" id="8185598at2759"/>
<sequence length="254" mass="28555">MYSVRPLSKGSKVRLMFLSLIVTMQRCNTKELPSFIHVCQRDDPNLVECLIASAEDLRPYLAKGVPECNIPSIEPLVMNELISEQSVGLSLTANNVKTYGCSSYTVTSLKVNMDEQTYEFDTEFPLLSIEAQYNVSGKLLMMPVNGAGPLYANLTNCKSKTMLKGELYDRDGETYLRYKDLSLHIQIGGGSIKIENLFRGDKFISDIVHESLNKNLNAFLVELMPAVERALASTFLEVGNKIVHPYTYKQLFPY</sequence>
<dbReference type="FunFam" id="3.15.10.30:FF:000001">
    <property type="entry name" value="Takeout-like protein 1"/>
    <property type="match status" value="1"/>
</dbReference>
<dbReference type="SMART" id="SM00700">
    <property type="entry name" value="JHBP"/>
    <property type="match status" value="1"/>
</dbReference>
<evidence type="ECO:0000256" key="3">
    <source>
        <dbReference type="ARBA" id="ARBA00060902"/>
    </source>
</evidence>
<protein>
    <recommendedName>
        <fullName evidence="6">Circadian clock-controlled protein</fullName>
    </recommendedName>
</protein>
<keyword evidence="2" id="KW-0090">Biological rhythms</keyword>
<comment type="caution">
    <text evidence="4">The sequence shown here is derived from an EMBL/GenBank/DDBJ whole genome shotgun (WGS) entry which is preliminary data.</text>
</comment>
<evidence type="ECO:0008006" key="6">
    <source>
        <dbReference type="Google" id="ProtNLM"/>
    </source>
</evidence>
<dbReference type="GO" id="GO:0005615">
    <property type="term" value="C:extracellular space"/>
    <property type="evidence" value="ECO:0007669"/>
    <property type="project" value="TreeGrafter"/>
</dbReference>
<dbReference type="Pfam" id="PF06585">
    <property type="entry name" value="JHBP"/>
    <property type="match status" value="1"/>
</dbReference>
<gene>
    <name evidence="4" type="ORF">PPYR_09315</name>
</gene>
<dbReference type="AlphaFoldDB" id="A0A5N4ALU4"/>
<accession>A0A5N4ALU4</accession>
<evidence type="ECO:0000313" key="4">
    <source>
        <dbReference type="EMBL" id="KAB0798322.1"/>
    </source>
</evidence>
<keyword evidence="1" id="KW-0732">Signal</keyword>
<dbReference type="Proteomes" id="UP000327044">
    <property type="component" value="Unassembled WGS sequence"/>
</dbReference>
<name>A0A5N4ALU4_PHOPY</name>
<dbReference type="FunCoup" id="A0A5N4ALU4">
    <property type="interactions" value="57"/>
</dbReference>
<evidence type="ECO:0000256" key="2">
    <source>
        <dbReference type="ARBA" id="ARBA00023108"/>
    </source>
</evidence>
<dbReference type="InterPro" id="IPR038606">
    <property type="entry name" value="To_sf"/>
</dbReference>
<dbReference type="PANTHER" id="PTHR11008">
    <property type="entry name" value="PROTEIN TAKEOUT-LIKE PROTEIN"/>
    <property type="match status" value="1"/>
</dbReference>
<dbReference type="InterPro" id="IPR010562">
    <property type="entry name" value="Haemolymph_juvenile_hormone-bd"/>
</dbReference>
<comment type="similarity">
    <text evidence="3">Belongs to the TO family.</text>
</comment>
<dbReference type="GO" id="GO:0007623">
    <property type="term" value="P:circadian rhythm"/>
    <property type="evidence" value="ECO:0007669"/>
    <property type="project" value="UniProtKB-ARBA"/>
</dbReference>
<reference evidence="4 5" key="1">
    <citation type="journal article" date="2018" name="Elife">
        <title>Firefly genomes illuminate parallel origins of bioluminescence in beetles.</title>
        <authorList>
            <person name="Fallon T.R."/>
            <person name="Lower S.E."/>
            <person name="Chang C.H."/>
            <person name="Bessho-Uehara M."/>
            <person name="Martin G.J."/>
            <person name="Bewick A.J."/>
            <person name="Behringer M."/>
            <person name="Debat H.J."/>
            <person name="Wong I."/>
            <person name="Day J.C."/>
            <person name="Suvorov A."/>
            <person name="Silva C.J."/>
            <person name="Stanger-Hall K.F."/>
            <person name="Hall D.W."/>
            <person name="Schmitz R.J."/>
            <person name="Nelson D.R."/>
            <person name="Lewis S.M."/>
            <person name="Shigenobu S."/>
            <person name="Bybee S.M."/>
            <person name="Larracuente A.M."/>
            <person name="Oba Y."/>
            <person name="Weng J.K."/>
        </authorList>
    </citation>
    <scope>NUCLEOTIDE SEQUENCE [LARGE SCALE GENOMIC DNA]</scope>
    <source>
        <strain evidence="4">1611_PpyrPB1</strain>
        <tissue evidence="4">Whole body</tissue>
    </source>
</reference>
<evidence type="ECO:0000313" key="5">
    <source>
        <dbReference type="Proteomes" id="UP000327044"/>
    </source>
</evidence>
<evidence type="ECO:0000256" key="1">
    <source>
        <dbReference type="ARBA" id="ARBA00022729"/>
    </source>
</evidence>
<dbReference type="InParanoid" id="A0A5N4ALU4"/>
<dbReference type="PANTHER" id="PTHR11008:SF14">
    <property type="entry name" value="CIRCADIAN CLOCK-CONTROLLED PROTEIN-LIKE PROTEIN"/>
    <property type="match status" value="1"/>
</dbReference>
<organism evidence="4 5">
    <name type="scientific">Photinus pyralis</name>
    <name type="common">Common eastern firefly</name>
    <name type="synonym">Lampyris pyralis</name>
    <dbReference type="NCBI Taxonomy" id="7054"/>
    <lineage>
        <taxon>Eukaryota</taxon>
        <taxon>Metazoa</taxon>
        <taxon>Ecdysozoa</taxon>
        <taxon>Arthropoda</taxon>
        <taxon>Hexapoda</taxon>
        <taxon>Insecta</taxon>
        <taxon>Pterygota</taxon>
        <taxon>Neoptera</taxon>
        <taxon>Endopterygota</taxon>
        <taxon>Coleoptera</taxon>
        <taxon>Polyphaga</taxon>
        <taxon>Elateriformia</taxon>
        <taxon>Elateroidea</taxon>
        <taxon>Lampyridae</taxon>
        <taxon>Lampyrinae</taxon>
        <taxon>Photinus</taxon>
    </lineage>
</organism>
<proteinExistence type="inferred from homology"/>